<feature type="compositionally biased region" description="Polar residues" evidence="1">
    <location>
        <begin position="1148"/>
        <end position="1171"/>
    </location>
</feature>
<dbReference type="CDD" id="cd04481">
    <property type="entry name" value="RPA1_DBD_B_like"/>
    <property type="match status" value="1"/>
</dbReference>
<protein>
    <submittedName>
        <fullName evidence="2">Replication protein A 70 kDa DNA-binding subunit</fullName>
    </submittedName>
</protein>
<dbReference type="AlphaFoldDB" id="A0A2U1LD05"/>
<dbReference type="PANTHER" id="PTHR47165">
    <property type="entry name" value="OS03G0429900 PROTEIN"/>
    <property type="match status" value="1"/>
</dbReference>
<feature type="compositionally biased region" description="Basic and acidic residues" evidence="1">
    <location>
        <begin position="1062"/>
        <end position="1080"/>
    </location>
</feature>
<dbReference type="SUPFAM" id="SSF50249">
    <property type="entry name" value="Nucleic acid-binding proteins"/>
    <property type="match status" value="3"/>
</dbReference>
<evidence type="ECO:0000313" key="2">
    <source>
        <dbReference type="EMBL" id="PWA46885.1"/>
    </source>
</evidence>
<proteinExistence type="predicted"/>
<dbReference type="EMBL" id="PKPP01010065">
    <property type="protein sequence ID" value="PWA46885.1"/>
    <property type="molecule type" value="Genomic_DNA"/>
</dbReference>
<dbReference type="GO" id="GO:0003677">
    <property type="term" value="F:DNA binding"/>
    <property type="evidence" value="ECO:0007669"/>
    <property type="project" value="UniProtKB-KW"/>
</dbReference>
<comment type="caution">
    <text evidence="2">The sequence shown here is derived from an EMBL/GenBank/DDBJ whole genome shotgun (WGS) entry which is preliminary data.</text>
</comment>
<keyword evidence="2" id="KW-0238">DNA-binding</keyword>
<feature type="compositionally biased region" description="Basic and acidic residues" evidence="1">
    <location>
        <begin position="1132"/>
        <end position="1147"/>
    </location>
</feature>
<feature type="compositionally biased region" description="Basic and acidic residues" evidence="1">
    <location>
        <begin position="1104"/>
        <end position="1123"/>
    </location>
</feature>
<reference evidence="2 3" key="1">
    <citation type="journal article" date="2018" name="Mol. Plant">
        <title>The genome of Artemisia annua provides insight into the evolution of Asteraceae family and artemisinin biosynthesis.</title>
        <authorList>
            <person name="Shen Q."/>
            <person name="Zhang L."/>
            <person name="Liao Z."/>
            <person name="Wang S."/>
            <person name="Yan T."/>
            <person name="Shi P."/>
            <person name="Liu M."/>
            <person name="Fu X."/>
            <person name="Pan Q."/>
            <person name="Wang Y."/>
            <person name="Lv Z."/>
            <person name="Lu X."/>
            <person name="Zhang F."/>
            <person name="Jiang W."/>
            <person name="Ma Y."/>
            <person name="Chen M."/>
            <person name="Hao X."/>
            <person name="Li L."/>
            <person name="Tang Y."/>
            <person name="Lv G."/>
            <person name="Zhou Y."/>
            <person name="Sun X."/>
            <person name="Brodelius P.E."/>
            <person name="Rose J.K.C."/>
            <person name="Tang K."/>
        </authorList>
    </citation>
    <scope>NUCLEOTIDE SEQUENCE [LARGE SCALE GENOMIC DNA]</scope>
    <source>
        <strain evidence="3">cv. Huhao1</strain>
        <tissue evidence="2">Leaf</tissue>
    </source>
</reference>
<feature type="compositionally biased region" description="Polar residues" evidence="1">
    <location>
        <begin position="1082"/>
        <end position="1097"/>
    </location>
</feature>
<dbReference type="CDD" id="cd04476">
    <property type="entry name" value="RPA1_DBD_C"/>
    <property type="match status" value="1"/>
</dbReference>
<dbReference type="STRING" id="35608.A0A2U1LD05"/>
<dbReference type="InterPro" id="IPR012340">
    <property type="entry name" value="NA-bd_OB-fold"/>
</dbReference>
<organism evidence="2 3">
    <name type="scientific">Artemisia annua</name>
    <name type="common">Sweet wormwood</name>
    <dbReference type="NCBI Taxonomy" id="35608"/>
    <lineage>
        <taxon>Eukaryota</taxon>
        <taxon>Viridiplantae</taxon>
        <taxon>Streptophyta</taxon>
        <taxon>Embryophyta</taxon>
        <taxon>Tracheophyta</taxon>
        <taxon>Spermatophyta</taxon>
        <taxon>Magnoliopsida</taxon>
        <taxon>eudicotyledons</taxon>
        <taxon>Gunneridae</taxon>
        <taxon>Pentapetalae</taxon>
        <taxon>asterids</taxon>
        <taxon>campanulids</taxon>
        <taxon>Asterales</taxon>
        <taxon>Asteraceae</taxon>
        <taxon>Asteroideae</taxon>
        <taxon>Anthemideae</taxon>
        <taxon>Artemisiinae</taxon>
        <taxon>Artemisia</taxon>
    </lineage>
</organism>
<feature type="region of interest" description="Disordered" evidence="1">
    <location>
        <begin position="1018"/>
        <end position="1202"/>
    </location>
</feature>
<keyword evidence="3" id="KW-1185">Reference proteome</keyword>
<evidence type="ECO:0000313" key="3">
    <source>
        <dbReference type="Proteomes" id="UP000245207"/>
    </source>
</evidence>
<feature type="compositionally biased region" description="Basic and acidic residues" evidence="1">
    <location>
        <begin position="1032"/>
        <end position="1048"/>
    </location>
</feature>
<name>A0A2U1LD05_ARTAN</name>
<feature type="region of interest" description="Disordered" evidence="1">
    <location>
        <begin position="357"/>
        <end position="390"/>
    </location>
</feature>
<dbReference type="InterPro" id="IPR047192">
    <property type="entry name" value="Euk_RPA1_DBD_C"/>
</dbReference>
<accession>A0A2U1LD05</accession>
<dbReference type="PANTHER" id="PTHR47165:SF4">
    <property type="entry name" value="OS03G0429900 PROTEIN"/>
    <property type="match status" value="1"/>
</dbReference>
<sequence>MTFSINISNSIHDSLRHKKAGYSALRDEKKESVNLMPKKKQSSNIEPFLRGSAPKKPLHAVDMHSLQVNFDRPFGDVSGLERQRSIQDEVPSVSRCDERTLYVDNDAMLVECHPCGSSRGVVNNHNCDTGFGKGKATCSQGTATGNPTHGFRIYENTLFQPEGSIPCNSHPSCLGYTEIGHAYSLGPATTDPFCVYQTYGNMLFESGGSHLPNIQGAYLPQQPEATLHPLTSKGRPCKRKPGIPLQGIMFKGKRRRGSGTDQQQQNVVDGKRNSHYTDQMRYLNSGEPSVDLHSPASTHVSSAAEGIYYSPTPLPMNEPLSHSGNGQENAEAAPASTSILQHQLRGPTIVTSVSNPSAYSGEDRHRKFQARPVRQQGRSTRRGSHCGSTTAVNGGDLTPAYLDIGDADWRCQWCGASFWFGERLKSSRGSTIRYSRCCGEGNVRLQQERDPPDSIKLLFKDKHFMENIRAYNQMFIEQLIQILDTHNELVALFRTARDLCNENDVPDFTVRLYNVDGARQYDLPSADILGAIVFESGPETDTEYDVVIHKKGERPQRINKLHSTYMALQFPLLFVYGQPGRMALVSATLSCIRDLTPGDTGKILELKVYRVWASRNPPDTTETGYRAILLDRHGDAIQANMDADDIHHFKPLLITGKAIRVSDFECTPTDKWQRTLENPTSLSFKKLTRIDEIPADSFPNHYFHFTSYNQLPTKVWDPRDKGIKDYPILTGSSAHILLLPCEAGNVGNPTTNQSRLRKVEIQNLNRISIELTLWDDLADKFEKHEIEKLERPIIIAVSSCRVTKFLKRDLQLTSTPATHCYINPDIPDLQQYKSAYKALYEEKKPLCVTRYRLNDTEQEQQKNRIPFQELYKHKAASYKGVRFTCQATITKVNTSRGWYYTSCCVCISKVTYEDGNYKCKTHGVIPAPNYRATLTDGATSATFIFFTPKADDFLGINCGDLVASNKNSQQGHFPNEIQAIVGTTHTFQFHYNTTSNPGVTEFVVDEVFGITDKPKEIASDMPKALPAPTAELKGETTTDTTDHNDSSKDMTQLAKLQNVEPEGDKAMLKKEQKTPCKEEQGSLPQAETKQDMTQLAKLQNVEPEGDKAMLKKEQKTPCKEEQRSLPQAETKQVLKKEEETPCKEEQHSLPQAETKQDTTSPQAASLTIQTRSKAEVEPNVGTKTVKRRIFTEDPSESKKKRN</sequence>
<evidence type="ECO:0000256" key="1">
    <source>
        <dbReference type="SAM" id="MobiDB-lite"/>
    </source>
</evidence>
<feature type="compositionally biased region" description="Basic and acidic residues" evidence="1">
    <location>
        <begin position="1189"/>
        <end position="1202"/>
    </location>
</feature>
<dbReference type="Gene3D" id="2.40.50.140">
    <property type="entry name" value="Nucleic acid-binding proteins"/>
    <property type="match status" value="3"/>
</dbReference>
<feature type="region of interest" description="Disordered" evidence="1">
    <location>
        <begin position="252"/>
        <end position="274"/>
    </location>
</feature>
<feature type="region of interest" description="Disordered" evidence="1">
    <location>
        <begin position="313"/>
        <end position="335"/>
    </location>
</feature>
<dbReference type="Proteomes" id="UP000245207">
    <property type="component" value="Unassembled WGS sequence"/>
</dbReference>
<gene>
    <name evidence="2" type="ORF">CTI12_AA504430</name>
</gene>